<evidence type="ECO:0000256" key="1">
    <source>
        <dbReference type="ARBA" id="ARBA00023125"/>
    </source>
</evidence>
<evidence type="ECO:0000313" key="3">
    <source>
        <dbReference type="EMBL" id="WAA10122.1"/>
    </source>
</evidence>
<evidence type="ECO:0000313" key="4">
    <source>
        <dbReference type="Proteomes" id="UP001164718"/>
    </source>
</evidence>
<reference evidence="3" key="1">
    <citation type="submission" date="2022-09" db="EMBL/GenBank/DDBJ databases">
        <title>Complete Genomes of Fervidibacillus albus and Fervidibacillus halotolerans isolated from tidal flat sediments.</title>
        <authorList>
            <person name="Kwon K.K."/>
            <person name="Yang S.-H."/>
            <person name="Park M.J."/>
            <person name="Oh H.-M."/>
        </authorList>
    </citation>
    <scope>NUCLEOTIDE SEQUENCE</scope>
    <source>
        <strain evidence="3">MEBiC13591</strain>
    </source>
</reference>
<dbReference type="GO" id="GO:0003677">
    <property type="term" value="F:DNA binding"/>
    <property type="evidence" value="ECO:0007669"/>
    <property type="project" value="UniProtKB-KW"/>
</dbReference>
<dbReference type="AlphaFoldDB" id="A0A9E8LUW9"/>
<feature type="domain" description="HTH arsR-type" evidence="2">
    <location>
        <begin position="7"/>
        <end position="81"/>
    </location>
</feature>
<dbReference type="InterPro" id="IPR036388">
    <property type="entry name" value="WH-like_DNA-bd_sf"/>
</dbReference>
<dbReference type="SMART" id="SM00418">
    <property type="entry name" value="HTH_ARSR"/>
    <property type="match status" value="1"/>
</dbReference>
<dbReference type="GO" id="GO:0003700">
    <property type="term" value="F:DNA-binding transcription factor activity"/>
    <property type="evidence" value="ECO:0007669"/>
    <property type="project" value="InterPro"/>
</dbReference>
<dbReference type="InterPro" id="IPR001845">
    <property type="entry name" value="HTH_ArsR_DNA-bd_dom"/>
</dbReference>
<dbReference type="InterPro" id="IPR011991">
    <property type="entry name" value="ArsR-like_HTH"/>
</dbReference>
<accession>A0A9E8LUW9</accession>
<dbReference type="SUPFAM" id="SSF46785">
    <property type="entry name" value="Winged helix' DNA-binding domain"/>
    <property type="match status" value="1"/>
</dbReference>
<dbReference type="Proteomes" id="UP001164718">
    <property type="component" value="Chromosome"/>
</dbReference>
<dbReference type="Pfam" id="PF01022">
    <property type="entry name" value="HTH_5"/>
    <property type="match status" value="1"/>
</dbReference>
<sequence length="180" mass="21233">MGRKEIEIAKALLDGRKTKILHSIQKEPKTIKEIAKEINIDQSRLYYHINKLLNLGLIQVEREELVGNMVQKYYISKQIQTPSFTFSREDLQDESEYIVSKLYQYSNEAISTIARDIEEQNEDHHAEGTIIQAKLSKEKWKQLNEKIRRLIEMTMDEEEGDVETKNFTYIIMSYTDEISK</sequence>
<dbReference type="Gene3D" id="1.10.10.10">
    <property type="entry name" value="Winged helix-like DNA-binding domain superfamily/Winged helix DNA-binding domain"/>
    <property type="match status" value="1"/>
</dbReference>
<proteinExistence type="predicted"/>
<protein>
    <submittedName>
        <fullName evidence="3">Winged helix-turn-helix domain-containing protein</fullName>
    </submittedName>
</protein>
<keyword evidence="1" id="KW-0238">DNA-binding</keyword>
<gene>
    <name evidence="3" type="ORF">OE104_01905</name>
</gene>
<dbReference type="InterPro" id="IPR036390">
    <property type="entry name" value="WH_DNA-bd_sf"/>
</dbReference>
<dbReference type="KEGG" id="faf:OE104_01905"/>
<name>A0A9E8LUW9_9BACI</name>
<keyword evidence="4" id="KW-1185">Reference proteome</keyword>
<evidence type="ECO:0000259" key="2">
    <source>
        <dbReference type="SMART" id="SM00418"/>
    </source>
</evidence>
<dbReference type="RefSeq" id="WP_275417908.1">
    <property type="nucleotide sequence ID" value="NZ_CP106878.1"/>
</dbReference>
<organism evidence="3 4">
    <name type="scientific">Fervidibacillus albus</name>
    <dbReference type="NCBI Taxonomy" id="2980026"/>
    <lineage>
        <taxon>Bacteria</taxon>
        <taxon>Bacillati</taxon>
        <taxon>Bacillota</taxon>
        <taxon>Bacilli</taxon>
        <taxon>Bacillales</taxon>
        <taxon>Bacillaceae</taxon>
        <taxon>Fervidibacillus</taxon>
    </lineage>
</organism>
<dbReference type="EMBL" id="CP106878">
    <property type="protein sequence ID" value="WAA10122.1"/>
    <property type="molecule type" value="Genomic_DNA"/>
</dbReference>
<dbReference type="CDD" id="cd00090">
    <property type="entry name" value="HTH_ARSR"/>
    <property type="match status" value="1"/>
</dbReference>